<dbReference type="AlphaFoldDB" id="A0A1E3W3B1"/>
<dbReference type="InterPro" id="IPR005546">
    <property type="entry name" value="Autotransporte_beta"/>
</dbReference>
<dbReference type="SUPFAM" id="SSF103515">
    <property type="entry name" value="Autotransporter"/>
    <property type="match status" value="1"/>
</dbReference>
<gene>
    <name evidence="2" type="ORF">AUC68_01085</name>
</gene>
<accession>A0A1E3W3B1</accession>
<proteinExistence type="predicted"/>
<sequence length="78" mass="8610">MRGHAGYRFGSFTGGTFFEPLATIEVTWADIDGFNFSGNRVRLSDDDANVRGRIGGWVGTTTSAWEDNMMKLFLIASL</sequence>
<dbReference type="Proteomes" id="UP000094501">
    <property type="component" value="Unassembled WGS sequence"/>
</dbReference>
<evidence type="ECO:0000259" key="1">
    <source>
        <dbReference type="Pfam" id="PF03797"/>
    </source>
</evidence>
<keyword evidence="3" id="KW-1185">Reference proteome</keyword>
<organism evidence="2 3">
    <name type="scientific">Methyloceanibacter methanicus</name>
    <dbReference type="NCBI Taxonomy" id="1774968"/>
    <lineage>
        <taxon>Bacteria</taxon>
        <taxon>Pseudomonadati</taxon>
        <taxon>Pseudomonadota</taxon>
        <taxon>Alphaproteobacteria</taxon>
        <taxon>Hyphomicrobiales</taxon>
        <taxon>Hyphomicrobiaceae</taxon>
        <taxon>Methyloceanibacter</taxon>
    </lineage>
</organism>
<dbReference type="Pfam" id="PF03797">
    <property type="entry name" value="Autotransporter"/>
    <property type="match status" value="1"/>
</dbReference>
<name>A0A1E3W3B1_9HYPH</name>
<dbReference type="Gene3D" id="2.40.128.130">
    <property type="entry name" value="Autotransporter beta-domain"/>
    <property type="match status" value="1"/>
</dbReference>
<dbReference type="OrthoDB" id="6053567at2"/>
<reference evidence="2 3" key="1">
    <citation type="journal article" date="2016" name="Environ. Microbiol.">
        <title>New Methyloceanibacter diversity from North Sea sediments includes methanotroph containing solely the soluble methane monooxygenase.</title>
        <authorList>
            <person name="Vekeman B."/>
            <person name="Kerckhof F.M."/>
            <person name="Cremers G."/>
            <person name="de Vos P."/>
            <person name="Vandamme P."/>
            <person name="Boon N."/>
            <person name="Op den Camp H.J."/>
            <person name="Heylen K."/>
        </authorList>
    </citation>
    <scope>NUCLEOTIDE SEQUENCE [LARGE SCALE GENOMIC DNA]</scope>
    <source>
        <strain evidence="2 3">R-67174</strain>
    </source>
</reference>
<comment type="caution">
    <text evidence="2">The sequence shown here is derived from an EMBL/GenBank/DDBJ whole genome shotgun (WGS) entry which is preliminary data.</text>
</comment>
<protein>
    <recommendedName>
        <fullName evidence="1">Autotransporter domain-containing protein</fullName>
    </recommendedName>
</protein>
<dbReference type="EMBL" id="LPWG01000008">
    <property type="protein sequence ID" value="ODS00271.1"/>
    <property type="molecule type" value="Genomic_DNA"/>
</dbReference>
<feature type="domain" description="Autotransporter" evidence="1">
    <location>
        <begin position="2"/>
        <end position="65"/>
    </location>
</feature>
<dbReference type="InterPro" id="IPR036709">
    <property type="entry name" value="Autotransporte_beta_dom_sf"/>
</dbReference>
<evidence type="ECO:0000313" key="3">
    <source>
        <dbReference type="Proteomes" id="UP000094501"/>
    </source>
</evidence>
<evidence type="ECO:0000313" key="2">
    <source>
        <dbReference type="EMBL" id="ODS00271.1"/>
    </source>
</evidence>